<protein>
    <submittedName>
        <fullName evidence="1">Uncharacterized protein</fullName>
    </submittedName>
</protein>
<accession>A0A0A9B3H0</accession>
<dbReference type="EMBL" id="GBRH01241232">
    <property type="protein sequence ID" value="JAD56663.1"/>
    <property type="molecule type" value="Transcribed_RNA"/>
</dbReference>
<evidence type="ECO:0000313" key="1">
    <source>
        <dbReference type="EMBL" id="JAD56663.1"/>
    </source>
</evidence>
<organism evidence="1">
    <name type="scientific">Arundo donax</name>
    <name type="common">Giant reed</name>
    <name type="synonym">Donax arundinaceus</name>
    <dbReference type="NCBI Taxonomy" id="35708"/>
    <lineage>
        <taxon>Eukaryota</taxon>
        <taxon>Viridiplantae</taxon>
        <taxon>Streptophyta</taxon>
        <taxon>Embryophyta</taxon>
        <taxon>Tracheophyta</taxon>
        <taxon>Spermatophyta</taxon>
        <taxon>Magnoliopsida</taxon>
        <taxon>Liliopsida</taxon>
        <taxon>Poales</taxon>
        <taxon>Poaceae</taxon>
        <taxon>PACMAD clade</taxon>
        <taxon>Arundinoideae</taxon>
        <taxon>Arundineae</taxon>
        <taxon>Arundo</taxon>
    </lineage>
</organism>
<dbReference type="AlphaFoldDB" id="A0A0A9B3H0"/>
<reference evidence="1" key="1">
    <citation type="submission" date="2014-09" db="EMBL/GenBank/DDBJ databases">
        <authorList>
            <person name="Magalhaes I.L.F."/>
            <person name="Oliveira U."/>
            <person name="Santos F.R."/>
            <person name="Vidigal T.H.D.A."/>
            <person name="Brescovit A.D."/>
            <person name="Santos A.J."/>
        </authorList>
    </citation>
    <scope>NUCLEOTIDE SEQUENCE</scope>
    <source>
        <tissue evidence="1">Shoot tissue taken approximately 20 cm above the soil surface</tissue>
    </source>
</reference>
<reference evidence="1" key="2">
    <citation type="journal article" date="2015" name="Data Brief">
        <title>Shoot transcriptome of the giant reed, Arundo donax.</title>
        <authorList>
            <person name="Barrero R.A."/>
            <person name="Guerrero F.D."/>
            <person name="Moolhuijzen P."/>
            <person name="Goolsby J.A."/>
            <person name="Tidwell J."/>
            <person name="Bellgard S.E."/>
            <person name="Bellgard M.I."/>
        </authorList>
    </citation>
    <scope>NUCLEOTIDE SEQUENCE</scope>
    <source>
        <tissue evidence="1">Shoot tissue taken approximately 20 cm above the soil surface</tissue>
    </source>
</reference>
<name>A0A0A9B3H0_ARUDO</name>
<proteinExistence type="predicted"/>
<sequence length="28" mass="3193">MVAVGRVLLQLHVPGFHQDISFSCRVWP</sequence>